<comment type="caution">
    <text evidence="2">The sequence shown here is derived from an EMBL/GenBank/DDBJ whole genome shotgun (WGS) entry which is preliminary data.</text>
</comment>
<proteinExistence type="predicted"/>
<dbReference type="Proteomes" id="UP000242320">
    <property type="component" value="Unassembled WGS sequence"/>
</dbReference>
<accession>A0A1X2L878</accession>
<gene>
    <name evidence="2" type="ORF">B8W69_07695</name>
</gene>
<dbReference type="Gene3D" id="3.10.450.50">
    <property type="match status" value="1"/>
</dbReference>
<organism evidence="2 3">
    <name type="scientific">Mycolicibacterium vulneris</name>
    <dbReference type="NCBI Taxonomy" id="547163"/>
    <lineage>
        <taxon>Bacteria</taxon>
        <taxon>Bacillati</taxon>
        <taxon>Actinomycetota</taxon>
        <taxon>Actinomycetes</taxon>
        <taxon>Mycobacteriales</taxon>
        <taxon>Mycobacteriaceae</taxon>
        <taxon>Mycolicibacterium</taxon>
    </lineage>
</organism>
<name>A0A1X2L878_9MYCO</name>
<feature type="domain" description="SnoaL-like" evidence="1">
    <location>
        <begin position="25"/>
        <end position="117"/>
    </location>
</feature>
<reference evidence="2 3" key="1">
    <citation type="submission" date="2017-04" db="EMBL/GenBank/DDBJ databases">
        <title>The new phylogeny of genus Mycobacterium.</title>
        <authorList>
            <person name="Tortoli E."/>
            <person name="Trovato A."/>
            <person name="Cirillo D.M."/>
        </authorList>
    </citation>
    <scope>NUCLEOTIDE SEQUENCE [LARGE SCALE GENOMIC DNA]</scope>
    <source>
        <strain evidence="2 3">DSM 45247</strain>
    </source>
</reference>
<protein>
    <submittedName>
        <fullName evidence="2">Polyketide cyclase</fullName>
    </submittedName>
</protein>
<dbReference type="AlphaFoldDB" id="A0A1X2L878"/>
<evidence type="ECO:0000313" key="2">
    <source>
        <dbReference type="EMBL" id="OSC30182.1"/>
    </source>
</evidence>
<evidence type="ECO:0000259" key="1">
    <source>
        <dbReference type="Pfam" id="PF12680"/>
    </source>
</evidence>
<sequence>MTTTADVEEVEREFRRYFMTGPVLEDWHAWAHLFTDDATYFDHFYGTFTGPTEITKFLEGTMGAAPQVYSPLVWYIVDGTRVAYKVLNRADNPQPGGLPIDFPSYQFIEYAGGGKWRSEEDVWIPAEMKQFAKRYATAADAHPQTLQQKLRREDWGSWVDWARPEPGHKAAPSWLDKAGFTPFSGIADIDFGVRSH</sequence>
<dbReference type="OrthoDB" id="4713913at2"/>
<dbReference type="RefSeq" id="WP_014382038.1">
    <property type="nucleotide sequence ID" value="NZ_NCXM01000006.1"/>
</dbReference>
<evidence type="ECO:0000313" key="3">
    <source>
        <dbReference type="Proteomes" id="UP000242320"/>
    </source>
</evidence>
<keyword evidence="3" id="KW-1185">Reference proteome</keyword>
<dbReference type="SUPFAM" id="SSF54427">
    <property type="entry name" value="NTF2-like"/>
    <property type="match status" value="1"/>
</dbReference>
<dbReference type="InterPro" id="IPR032710">
    <property type="entry name" value="NTF2-like_dom_sf"/>
</dbReference>
<dbReference type="Pfam" id="PF12680">
    <property type="entry name" value="SnoaL_2"/>
    <property type="match status" value="1"/>
</dbReference>
<dbReference type="EMBL" id="NCXM01000006">
    <property type="protein sequence ID" value="OSC30182.1"/>
    <property type="molecule type" value="Genomic_DNA"/>
</dbReference>
<dbReference type="InterPro" id="IPR037401">
    <property type="entry name" value="SnoaL-like"/>
</dbReference>